<dbReference type="Gene3D" id="3.90.280.10">
    <property type="entry name" value="PEBP-like"/>
    <property type="match status" value="1"/>
</dbReference>
<proteinExistence type="predicted"/>
<evidence type="ECO:0000256" key="1">
    <source>
        <dbReference type="SAM" id="MobiDB-lite"/>
    </source>
</evidence>
<accession>A0ABP0V3S8</accession>
<dbReference type="Proteomes" id="UP001497512">
    <property type="component" value="Chromosome 8"/>
</dbReference>
<dbReference type="PANTHER" id="PTHR30289">
    <property type="entry name" value="UNCHARACTERIZED PROTEIN YBCL-RELATED"/>
    <property type="match status" value="1"/>
</dbReference>
<feature type="compositionally biased region" description="Basic and acidic residues" evidence="1">
    <location>
        <begin position="269"/>
        <end position="279"/>
    </location>
</feature>
<dbReference type="InterPro" id="IPR005247">
    <property type="entry name" value="YbhB_YbcL/LppC-like"/>
</dbReference>
<dbReference type="Pfam" id="PF01161">
    <property type="entry name" value="PBP"/>
    <property type="match status" value="1"/>
</dbReference>
<feature type="compositionally biased region" description="Gly residues" evidence="1">
    <location>
        <begin position="292"/>
        <end position="302"/>
    </location>
</feature>
<keyword evidence="3" id="KW-1185">Reference proteome</keyword>
<protein>
    <submittedName>
        <fullName evidence="2">Uncharacterized protein</fullName>
    </submittedName>
</protein>
<name>A0ABP0V3S8_9BRYO</name>
<sequence length="308" mass="33767">MLLEFAHRTEESTSFSGFGSSFRLDFSGIFPLLILKRKSSFKVCYLVELEFGLVRGGRRRRRRIGALPAMEDGLYLTSKEISQGGRNARNFTQDSQGVVEDGLYLTSKEISHGGRIPRKFTQDSQGAVKDISPPLEWYGVPEGTQSLVVIMEDPDVPEPENPIGVPWVHWVLVNIPPTLKGLPAGFTTKEVDSDHDDEFGEIQEGVNDFKVPGYKGPNPPAGLHHYSIKLYALDTKLKVSRKPSRDKVLDAMSGHILDEAELIATYGKENHPTGHHEGDAPYGAFSGHSEGGKGGGKGGGNTMGQLHR</sequence>
<dbReference type="PANTHER" id="PTHR30289:SF1">
    <property type="entry name" value="PEBP (PHOSPHATIDYLETHANOLAMINE-BINDING PROTEIN) FAMILY PROTEIN"/>
    <property type="match status" value="1"/>
</dbReference>
<dbReference type="InterPro" id="IPR036610">
    <property type="entry name" value="PEBP-like_sf"/>
</dbReference>
<organism evidence="2 3">
    <name type="scientific">Sphagnum troendelagicum</name>
    <dbReference type="NCBI Taxonomy" id="128251"/>
    <lineage>
        <taxon>Eukaryota</taxon>
        <taxon>Viridiplantae</taxon>
        <taxon>Streptophyta</taxon>
        <taxon>Embryophyta</taxon>
        <taxon>Bryophyta</taxon>
        <taxon>Sphagnophytina</taxon>
        <taxon>Sphagnopsida</taxon>
        <taxon>Sphagnales</taxon>
        <taxon>Sphagnaceae</taxon>
        <taxon>Sphagnum</taxon>
    </lineage>
</organism>
<dbReference type="NCBIfam" id="TIGR00481">
    <property type="entry name" value="YbhB/YbcL family Raf kinase inhibitor-like protein"/>
    <property type="match status" value="1"/>
</dbReference>
<feature type="region of interest" description="Disordered" evidence="1">
    <location>
        <begin position="269"/>
        <end position="308"/>
    </location>
</feature>
<dbReference type="CDD" id="cd00865">
    <property type="entry name" value="PEBP_bact_arch"/>
    <property type="match status" value="1"/>
</dbReference>
<evidence type="ECO:0000313" key="3">
    <source>
        <dbReference type="Proteomes" id="UP001497512"/>
    </source>
</evidence>
<reference evidence="2" key="1">
    <citation type="submission" date="2024-02" db="EMBL/GenBank/DDBJ databases">
        <authorList>
            <consortium name="ELIXIR-Norway"/>
            <consortium name="Elixir Norway"/>
        </authorList>
    </citation>
    <scope>NUCLEOTIDE SEQUENCE</scope>
</reference>
<dbReference type="InterPro" id="IPR008914">
    <property type="entry name" value="PEBP"/>
</dbReference>
<gene>
    <name evidence="2" type="ORF">CSSPTR1EN2_LOCUS22664</name>
</gene>
<dbReference type="EMBL" id="OZ019900">
    <property type="protein sequence ID" value="CAK9235333.1"/>
    <property type="molecule type" value="Genomic_DNA"/>
</dbReference>
<evidence type="ECO:0000313" key="2">
    <source>
        <dbReference type="EMBL" id="CAK9235333.1"/>
    </source>
</evidence>
<dbReference type="SUPFAM" id="SSF49777">
    <property type="entry name" value="PEBP-like"/>
    <property type="match status" value="1"/>
</dbReference>